<feature type="compositionally biased region" description="Basic and acidic residues" evidence="7">
    <location>
        <begin position="358"/>
        <end position="375"/>
    </location>
</feature>
<dbReference type="InterPro" id="IPR011066">
    <property type="entry name" value="MscS_channel_C_sf"/>
</dbReference>
<dbReference type="Pfam" id="PF21082">
    <property type="entry name" value="MS_channel_3rd"/>
    <property type="match status" value="1"/>
</dbReference>
<evidence type="ECO:0000256" key="6">
    <source>
        <dbReference type="ARBA" id="ARBA00023136"/>
    </source>
</evidence>
<gene>
    <name evidence="12" type="ORF">Lysil_0623</name>
</gene>
<dbReference type="EMBL" id="NPZB01000001">
    <property type="protein sequence ID" value="PNS08994.1"/>
    <property type="molecule type" value="Genomic_DNA"/>
</dbReference>
<feature type="region of interest" description="Disordered" evidence="7">
    <location>
        <begin position="350"/>
        <end position="393"/>
    </location>
</feature>
<dbReference type="InterPro" id="IPR006685">
    <property type="entry name" value="MscS_channel_2nd"/>
</dbReference>
<dbReference type="Gene3D" id="2.30.30.60">
    <property type="match status" value="1"/>
</dbReference>
<dbReference type="Gene3D" id="1.10.287.1260">
    <property type="match status" value="1"/>
</dbReference>
<comment type="caution">
    <text evidence="12">The sequence shown here is derived from an EMBL/GenBank/DDBJ whole genome shotgun (WGS) entry which is preliminary data.</text>
</comment>
<keyword evidence="3" id="KW-1003">Cell membrane</keyword>
<feature type="transmembrane region" description="Helical" evidence="8">
    <location>
        <begin position="124"/>
        <end position="151"/>
    </location>
</feature>
<protein>
    <submittedName>
        <fullName evidence="12">Mechanosensitive ion channel</fullName>
    </submittedName>
</protein>
<keyword evidence="6 8" id="KW-0472">Membrane</keyword>
<evidence type="ECO:0000256" key="4">
    <source>
        <dbReference type="ARBA" id="ARBA00022692"/>
    </source>
</evidence>
<dbReference type="SUPFAM" id="SSF82689">
    <property type="entry name" value="Mechanosensitive channel protein MscS (YggB), C-terminal domain"/>
    <property type="match status" value="1"/>
</dbReference>
<feature type="transmembrane region" description="Helical" evidence="8">
    <location>
        <begin position="49"/>
        <end position="67"/>
    </location>
</feature>
<dbReference type="SUPFAM" id="SSF82861">
    <property type="entry name" value="Mechanosensitive channel protein MscS (YggB), transmembrane region"/>
    <property type="match status" value="1"/>
</dbReference>
<dbReference type="PROSITE" id="PS01246">
    <property type="entry name" value="UPF0003"/>
    <property type="match status" value="1"/>
</dbReference>
<evidence type="ECO:0000259" key="11">
    <source>
        <dbReference type="Pfam" id="PF21088"/>
    </source>
</evidence>
<name>A0A2K1Q1T6_9GAMM</name>
<dbReference type="InterPro" id="IPR006686">
    <property type="entry name" value="MscS_channel_CS"/>
</dbReference>
<reference evidence="12 13" key="1">
    <citation type="submission" date="2017-08" db="EMBL/GenBank/DDBJ databases">
        <title>Lysobacter sylvestris genome.</title>
        <authorList>
            <person name="Zhang D.-C."/>
            <person name="Albuquerque L."/>
            <person name="Franca L."/>
            <person name="Froufe H.J.C."/>
            <person name="Barroso C."/>
            <person name="Egas C."/>
            <person name="Da Costa M."/>
            <person name="Margesin R."/>
        </authorList>
    </citation>
    <scope>NUCLEOTIDE SEQUENCE [LARGE SCALE GENOMIC DNA]</scope>
    <source>
        <strain evidence="12 13">AM20-91</strain>
    </source>
</reference>
<dbReference type="InterPro" id="IPR010920">
    <property type="entry name" value="LSM_dom_sf"/>
</dbReference>
<evidence type="ECO:0000256" key="1">
    <source>
        <dbReference type="ARBA" id="ARBA00004651"/>
    </source>
</evidence>
<dbReference type="InterPro" id="IPR011014">
    <property type="entry name" value="MscS_channel_TM-2"/>
</dbReference>
<dbReference type="Gene3D" id="3.30.70.100">
    <property type="match status" value="1"/>
</dbReference>
<dbReference type="AlphaFoldDB" id="A0A2K1Q1T6"/>
<evidence type="ECO:0000259" key="10">
    <source>
        <dbReference type="Pfam" id="PF21082"/>
    </source>
</evidence>
<dbReference type="Pfam" id="PF21088">
    <property type="entry name" value="MS_channel_1st"/>
    <property type="match status" value="1"/>
</dbReference>
<dbReference type="PANTHER" id="PTHR30347:SF1">
    <property type="entry name" value="MECHANOSENSITIVE CHANNEL MSCK"/>
    <property type="match status" value="1"/>
</dbReference>
<accession>A0A2K1Q1T6</accession>
<dbReference type="InterPro" id="IPR049278">
    <property type="entry name" value="MS_channel_C"/>
</dbReference>
<evidence type="ECO:0000256" key="3">
    <source>
        <dbReference type="ARBA" id="ARBA00022475"/>
    </source>
</evidence>
<evidence type="ECO:0000256" key="8">
    <source>
        <dbReference type="SAM" id="Phobius"/>
    </source>
</evidence>
<dbReference type="OrthoDB" id="9799209at2"/>
<comment type="subcellular location">
    <subcellularLocation>
        <location evidence="1">Cell membrane</location>
        <topology evidence="1">Multi-pass membrane protein</topology>
    </subcellularLocation>
</comment>
<dbReference type="RefSeq" id="WP_103074105.1">
    <property type="nucleotide sequence ID" value="NZ_NPZB01000001.1"/>
</dbReference>
<proteinExistence type="inferred from homology"/>
<keyword evidence="4 8" id="KW-0812">Transmembrane</keyword>
<comment type="similarity">
    <text evidence="2">Belongs to the MscS (TC 1.A.23) family.</text>
</comment>
<feature type="transmembrane region" description="Helical" evidence="8">
    <location>
        <begin position="97"/>
        <end position="118"/>
    </location>
</feature>
<dbReference type="PANTHER" id="PTHR30347">
    <property type="entry name" value="POTASSIUM CHANNEL RELATED"/>
    <property type="match status" value="1"/>
</dbReference>
<feature type="domain" description="Mechanosensitive ion channel MscS C-terminal" evidence="10">
    <location>
        <begin position="214"/>
        <end position="300"/>
    </location>
</feature>
<dbReference type="Pfam" id="PF00924">
    <property type="entry name" value="MS_channel_2nd"/>
    <property type="match status" value="1"/>
</dbReference>
<sequence>MPEAPPLRDRLHDTGDRVREAAGDAASRSWTDLQPIFDYRLVHAGGFDITVGGLVGALLALLIGLTLSRFLQRWLYRFGEQQHGVSERATIYTLSRVVHYVLLITAFLVALNMLGIPLGKFTVFAGALGVGLGFGLQAIFSNFISGLILLFDRSLKVGDFVELDKDVRGTVRAVNIRATRVTTNDNIDVLVPNSEFINKRVVNWTHGSVNRRIRVPFSVSYGVDKELVKKAALEAAANVPFTLANEGPQAPQVWLVDFGESAVQFVLAVWLTEDAARRNAAIRAAYLWELDSALKKHGIERPFPQRDLNLRSLFGLQGTDAIRALRGETIAPVVDGGPGDDLQPVEREALARNDAQADAERGIREDQMRAVRESMTRTTLRKPGSKENHDGRD</sequence>
<dbReference type="Proteomes" id="UP000236220">
    <property type="component" value="Unassembled WGS sequence"/>
</dbReference>
<dbReference type="GO" id="GO:0005886">
    <property type="term" value="C:plasma membrane"/>
    <property type="evidence" value="ECO:0007669"/>
    <property type="project" value="UniProtKB-SubCell"/>
</dbReference>
<evidence type="ECO:0000256" key="5">
    <source>
        <dbReference type="ARBA" id="ARBA00022989"/>
    </source>
</evidence>
<dbReference type="InterPro" id="IPR023408">
    <property type="entry name" value="MscS_beta-dom_sf"/>
</dbReference>
<evidence type="ECO:0000313" key="12">
    <source>
        <dbReference type="EMBL" id="PNS08994.1"/>
    </source>
</evidence>
<dbReference type="InterPro" id="IPR052702">
    <property type="entry name" value="MscS-like_channel"/>
</dbReference>
<feature type="domain" description="Mechanosensitive ion channel transmembrane helices 2/3" evidence="11">
    <location>
        <begin position="99"/>
        <end position="137"/>
    </location>
</feature>
<keyword evidence="13" id="KW-1185">Reference proteome</keyword>
<dbReference type="SUPFAM" id="SSF50182">
    <property type="entry name" value="Sm-like ribonucleoproteins"/>
    <property type="match status" value="1"/>
</dbReference>
<evidence type="ECO:0000256" key="7">
    <source>
        <dbReference type="SAM" id="MobiDB-lite"/>
    </source>
</evidence>
<organism evidence="12 13">
    <name type="scientific">Solilutibacter silvestris</name>
    <dbReference type="NCBI Taxonomy" id="1645665"/>
    <lineage>
        <taxon>Bacteria</taxon>
        <taxon>Pseudomonadati</taxon>
        <taxon>Pseudomonadota</taxon>
        <taxon>Gammaproteobacteria</taxon>
        <taxon>Lysobacterales</taxon>
        <taxon>Lysobacteraceae</taxon>
        <taxon>Solilutibacter</taxon>
    </lineage>
</organism>
<evidence type="ECO:0000256" key="2">
    <source>
        <dbReference type="ARBA" id="ARBA00008017"/>
    </source>
</evidence>
<keyword evidence="5 8" id="KW-1133">Transmembrane helix</keyword>
<dbReference type="GO" id="GO:0008381">
    <property type="term" value="F:mechanosensitive monoatomic ion channel activity"/>
    <property type="evidence" value="ECO:0007669"/>
    <property type="project" value="UniProtKB-ARBA"/>
</dbReference>
<feature type="domain" description="Mechanosensitive ion channel MscS" evidence="9">
    <location>
        <begin position="139"/>
        <end position="206"/>
    </location>
</feature>
<evidence type="ECO:0000259" key="9">
    <source>
        <dbReference type="Pfam" id="PF00924"/>
    </source>
</evidence>
<feature type="compositionally biased region" description="Basic and acidic residues" evidence="7">
    <location>
        <begin position="384"/>
        <end position="393"/>
    </location>
</feature>
<evidence type="ECO:0000313" key="13">
    <source>
        <dbReference type="Proteomes" id="UP000236220"/>
    </source>
</evidence>
<dbReference type="InterPro" id="IPR049142">
    <property type="entry name" value="MS_channel_1st"/>
</dbReference>